<protein>
    <submittedName>
        <fullName evidence="3">DUF5336 domain-containing protein</fullName>
    </submittedName>
</protein>
<feature type="transmembrane region" description="Helical" evidence="2">
    <location>
        <begin position="80"/>
        <end position="102"/>
    </location>
</feature>
<name>A0ABD5ENW5_9ACTN</name>
<feature type="transmembrane region" description="Helical" evidence="2">
    <location>
        <begin position="12"/>
        <end position="35"/>
    </location>
</feature>
<evidence type="ECO:0000256" key="2">
    <source>
        <dbReference type="SAM" id="Phobius"/>
    </source>
</evidence>
<keyword evidence="2" id="KW-0812">Transmembrane</keyword>
<sequence length="262" mass="26729">MNIRSLTRGDGVVIGAAVVLFIASFLDLASCSGSYCNGVDLPNAWDNLGLGIGVYLAGVIGGAVVVVARSLPQPLKVAGLDLGTVAVGVTVSTAWVLLWTLIDHNSGAGVILGFFAALVLAGAAVATPLVPALRVGLVPAQGPAAPQPYGAQPPAGYGYPGAPQQPYGGQQQPGQPYAGAQPQTAPQPQGQAPQPAGDFSPFWFAVPVTRPLFAEDNASSQIAELAPGTWYLAVEQRGQNLVAQTQDGRRGVLQDTSGIQRG</sequence>
<keyword evidence="2" id="KW-0472">Membrane</keyword>
<dbReference type="AlphaFoldDB" id="A0ABD5ENW5"/>
<keyword evidence="2" id="KW-1133">Transmembrane helix</keyword>
<evidence type="ECO:0000256" key="1">
    <source>
        <dbReference type="SAM" id="MobiDB-lite"/>
    </source>
</evidence>
<comment type="caution">
    <text evidence="3">The sequence shown here is derived from an EMBL/GenBank/DDBJ whole genome shotgun (WGS) entry which is preliminary data.</text>
</comment>
<feature type="transmembrane region" description="Helical" evidence="2">
    <location>
        <begin position="47"/>
        <end position="68"/>
    </location>
</feature>
<feature type="transmembrane region" description="Helical" evidence="2">
    <location>
        <begin position="108"/>
        <end position="130"/>
    </location>
</feature>
<accession>A0ABD5ENW5</accession>
<proteinExistence type="predicted"/>
<organism evidence="3 4">
    <name type="scientific">Streptomyces doudnae</name>
    <dbReference type="NCBI Taxonomy" id="3075536"/>
    <lineage>
        <taxon>Bacteria</taxon>
        <taxon>Bacillati</taxon>
        <taxon>Actinomycetota</taxon>
        <taxon>Actinomycetes</taxon>
        <taxon>Kitasatosporales</taxon>
        <taxon>Streptomycetaceae</taxon>
        <taxon>Streptomyces</taxon>
    </lineage>
</organism>
<gene>
    <name evidence="3" type="ORF">RM877_10365</name>
</gene>
<feature type="region of interest" description="Disordered" evidence="1">
    <location>
        <begin position="149"/>
        <end position="196"/>
    </location>
</feature>
<keyword evidence="4" id="KW-1185">Reference proteome</keyword>
<evidence type="ECO:0000313" key="3">
    <source>
        <dbReference type="EMBL" id="MDT0435082.1"/>
    </source>
</evidence>
<dbReference type="RefSeq" id="WP_176729958.1">
    <property type="nucleotide sequence ID" value="NZ_JAVRES010000003.1"/>
</dbReference>
<dbReference type="Proteomes" id="UP001183535">
    <property type="component" value="Unassembled WGS sequence"/>
</dbReference>
<reference evidence="4" key="1">
    <citation type="submission" date="2023-07" db="EMBL/GenBank/DDBJ databases">
        <title>30 novel species of actinomycetes from the DSMZ collection.</title>
        <authorList>
            <person name="Nouioui I."/>
        </authorList>
    </citation>
    <scope>NUCLEOTIDE SEQUENCE [LARGE SCALE GENOMIC DNA]</scope>
    <source>
        <strain evidence="4">DSM 41981</strain>
    </source>
</reference>
<dbReference type="EMBL" id="JAVRES010000003">
    <property type="protein sequence ID" value="MDT0435082.1"/>
    <property type="molecule type" value="Genomic_DNA"/>
</dbReference>
<evidence type="ECO:0000313" key="4">
    <source>
        <dbReference type="Proteomes" id="UP001183535"/>
    </source>
</evidence>